<accession>A0A5D4R045</accession>
<proteinExistence type="predicted"/>
<dbReference type="Gene3D" id="3.10.450.390">
    <property type="entry name" value="Protein of unknown function DUF3889"/>
    <property type="match status" value="1"/>
</dbReference>
<feature type="signal peptide" evidence="1">
    <location>
        <begin position="1"/>
        <end position="25"/>
    </location>
</feature>
<evidence type="ECO:0000256" key="1">
    <source>
        <dbReference type="SAM" id="SignalP"/>
    </source>
</evidence>
<feature type="chain" id="PRO_5022833510" evidence="1">
    <location>
        <begin position="26"/>
        <end position="106"/>
    </location>
</feature>
<organism evidence="2 3">
    <name type="scientific">Bacillus infantis</name>
    <dbReference type="NCBI Taxonomy" id="324767"/>
    <lineage>
        <taxon>Bacteria</taxon>
        <taxon>Bacillati</taxon>
        <taxon>Bacillota</taxon>
        <taxon>Bacilli</taxon>
        <taxon>Bacillales</taxon>
        <taxon>Bacillaceae</taxon>
        <taxon>Bacillus</taxon>
    </lineage>
</organism>
<dbReference type="Pfam" id="PF13028">
    <property type="entry name" value="DUF3889"/>
    <property type="match status" value="1"/>
</dbReference>
<dbReference type="EMBL" id="VTER01000014">
    <property type="protein sequence ID" value="TYS43158.1"/>
    <property type="molecule type" value="Genomic_DNA"/>
</dbReference>
<gene>
    <name evidence="2" type="ORF">FZD51_21990</name>
</gene>
<sequence>MKKHFLSVLLFGFLLSALASPAALAVQKPDYEKFGRIATSVIKEDYPGEEVVDYQYQGRQALSENTAADLFEFQVKEGQKTKTVVVRVSHDTVNDKLISLSVEEKK</sequence>
<name>A0A5D4R045_9BACI</name>
<dbReference type="AlphaFoldDB" id="A0A5D4R045"/>
<keyword evidence="1" id="KW-0732">Signal</keyword>
<protein>
    <submittedName>
        <fullName evidence="2">DUF3889 domain-containing protein</fullName>
    </submittedName>
</protein>
<dbReference type="InterPro" id="IPR024987">
    <property type="entry name" value="DUF3889"/>
</dbReference>
<dbReference type="Proteomes" id="UP000322139">
    <property type="component" value="Unassembled WGS sequence"/>
</dbReference>
<dbReference type="RefSeq" id="WP_148976706.1">
    <property type="nucleotide sequence ID" value="NZ_VTER01000014.1"/>
</dbReference>
<evidence type="ECO:0000313" key="3">
    <source>
        <dbReference type="Proteomes" id="UP000322139"/>
    </source>
</evidence>
<evidence type="ECO:0000313" key="2">
    <source>
        <dbReference type="EMBL" id="TYS43158.1"/>
    </source>
</evidence>
<comment type="caution">
    <text evidence="2">The sequence shown here is derived from an EMBL/GenBank/DDBJ whole genome shotgun (WGS) entry which is preliminary data.</text>
</comment>
<reference evidence="2 3" key="1">
    <citation type="submission" date="2019-08" db="EMBL/GenBank/DDBJ databases">
        <title>Bacillus genomes from the desert of Cuatro Cienegas, Coahuila.</title>
        <authorList>
            <person name="Olmedo-Alvarez G."/>
        </authorList>
    </citation>
    <scope>NUCLEOTIDE SEQUENCE [LARGE SCALE GENOMIC DNA]</scope>
    <source>
        <strain evidence="2 3">CH446_14T</strain>
    </source>
</reference>